<proteinExistence type="predicted"/>
<keyword evidence="3" id="KW-1185">Reference proteome</keyword>
<dbReference type="AlphaFoldDB" id="A0A9W6VFG2"/>
<evidence type="ECO:0000256" key="1">
    <source>
        <dbReference type="SAM" id="MobiDB-lite"/>
    </source>
</evidence>
<comment type="caution">
    <text evidence="2">The sequence shown here is derived from an EMBL/GenBank/DDBJ whole genome shotgun (WGS) entry which is preliminary data.</text>
</comment>
<protein>
    <submittedName>
        <fullName evidence="2">Uncharacterized protein</fullName>
    </submittedName>
</protein>
<reference evidence="2" key="1">
    <citation type="submission" date="2023-03" db="EMBL/GenBank/DDBJ databases">
        <title>Amycolatopsis taiwanensis NBRC 103393.</title>
        <authorList>
            <person name="Ichikawa N."/>
            <person name="Sato H."/>
            <person name="Tonouchi N."/>
        </authorList>
    </citation>
    <scope>NUCLEOTIDE SEQUENCE</scope>
    <source>
        <strain evidence="2">NBRC 103393</strain>
    </source>
</reference>
<evidence type="ECO:0000313" key="3">
    <source>
        <dbReference type="Proteomes" id="UP001165136"/>
    </source>
</evidence>
<dbReference type="RefSeq" id="WP_285489074.1">
    <property type="nucleotide sequence ID" value="NZ_BSTI01000017.1"/>
</dbReference>
<organism evidence="2 3">
    <name type="scientific">Amycolatopsis taiwanensis</name>
    <dbReference type="NCBI Taxonomy" id="342230"/>
    <lineage>
        <taxon>Bacteria</taxon>
        <taxon>Bacillati</taxon>
        <taxon>Actinomycetota</taxon>
        <taxon>Actinomycetes</taxon>
        <taxon>Pseudonocardiales</taxon>
        <taxon>Pseudonocardiaceae</taxon>
        <taxon>Amycolatopsis</taxon>
    </lineage>
</organism>
<feature type="region of interest" description="Disordered" evidence="1">
    <location>
        <begin position="53"/>
        <end position="85"/>
    </location>
</feature>
<evidence type="ECO:0000313" key="2">
    <source>
        <dbReference type="EMBL" id="GLY69563.1"/>
    </source>
</evidence>
<accession>A0A9W6VFG2</accession>
<gene>
    <name evidence="2" type="ORF">Atai01_61820</name>
</gene>
<dbReference type="Proteomes" id="UP001165136">
    <property type="component" value="Unassembled WGS sequence"/>
</dbReference>
<sequence>MFFAVVGCVLAALLAVAVVVDLRDRRTGGQQKMRMPGWLERKARGQMAARPPFWGFADYRPKTPREREDEEHNPAARSDDDPRRG</sequence>
<feature type="compositionally biased region" description="Basic and acidic residues" evidence="1">
    <location>
        <begin position="59"/>
        <end position="85"/>
    </location>
</feature>
<dbReference type="EMBL" id="BSTI01000017">
    <property type="protein sequence ID" value="GLY69563.1"/>
    <property type="molecule type" value="Genomic_DNA"/>
</dbReference>
<name>A0A9W6VFG2_9PSEU</name>